<dbReference type="InterPro" id="IPR018392">
    <property type="entry name" value="LysM"/>
</dbReference>
<dbReference type="Proteomes" id="UP000887226">
    <property type="component" value="Unassembled WGS sequence"/>
</dbReference>
<organism evidence="3 4">
    <name type="scientific">Calycina marina</name>
    <dbReference type="NCBI Taxonomy" id="1763456"/>
    <lineage>
        <taxon>Eukaryota</taxon>
        <taxon>Fungi</taxon>
        <taxon>Dikarya</taxon>
        <taxon>Ascomycota</taxon>
        <taxon>Pezizomycotina</taxon>
        <taxon>Leotiomycetes</taxon>
        <taxon>Helotiales</taxon>
        <taxon>Pezizellaceae</taxon>
        <taxon>Calycina</taxon>
    </lineage>
</organism>
<accession>A0A9P7YZ03</accession>
<dbReference type="CDD" id="cd00118">
    <property type="entry name" value="LysM"/>
    <property type="match status" value="1"/>
</dbReference>
<evidence type="ECO:0000256" key="1">
    <source>
        <dbReference type="SAM" id="MobiDB-lite"/>
    </source>
</evidence>
<comment type="caution">
    <text evidence="3">The sequence shown here is derived from an EMBL/GenBank/DDBJ whole genome shotgun (WGS) entry which is preliminary data.</text>
</comment>
<protein>
    <recommendedName>
        <fullName evidence="2">LysM domain-containing protein</fullName>
    </recommendedName>
</protein>
<evidence type="ECO:0000313" key="4">
    <source>
        <dbReference type="Proteomes" id="UP000887226"/>
    </source>
</evidence>
<evidence type="ECO:0000259" key="2">
    <source>
        <dbReference type="Pfam" id="PF01476"/>
    </source>
</evidence>
<dbReference type="Pfam" id="PF01476">
    <property type="entry name" value="LysM"/>
    <property type="match status" value="1"/>
</dbReference>
<dbReference type="AlphaFoldDB" id="A0A9P7YZ03"/>
<feature type="region of interest" description="Disordered" evidence="1">
    <location>
        <begin position="71"/>
        <end position="92"/>
    </location>
</feature>
<dbReference type="PANTHER" id="PTHR20932:SF31">
    <property type="entry name" value="RING-TYPE DOMAIN-CONTAINING PROTEIN"/>
    <property type="match status" value="1"/>
</dbReference>
<name>A0A9P7YZ03_9HELO</name>
<dbReference type="InterPro" id="IPR045030">
    <property type="entry name" value="LYSM1-4"/>
</dbReference>
<feature type="domain" description="LysM" evidence="2">
    <location>
        <begin position="134"/>
        <end position="161"/>
    </location>
</feature>
<keyword evidence="4" id="KW-1185">Reference proteome</keyword>
<dbReference type="OrthoDB" id="2107166at2759"/>
<sequence length="265" mass="29803">MIMEEACCTCALLLRNIQPIYSEKSEKPIAYDRKLACCNRTICGNCIAKNESFATYCPFCQMSTMPSSLAQGLREPPSYTPPTASSLKPPAYTDAPLSNALPPYSSLPPQAQILAEKLEPLAQDVLHFLDHETDTLTSLSFRYDVPMAALRRKNNLSADYLLGARRTALIPGEFYRGGVSLSPRPVEGEEEERRKATVRRWMVACKVSDYDIALLYLEQADYGFDAALEAYRDDSRWEKEHPMVANIKGKGKTSKEIGRRFTEQR</sequence>
<gene>
    <name evidence="3" type="ORF">BJ878DRAFT_176815</name>
</gene>
<evidence type="ECO:0000313" key="3">
    <source>
        <dbReference type="EMBL" id="KAG9242331.1"/>
    </source>
</evidence>
<dbReference type="PANTHER" id="PTHR20932">
    <property type="entry name" value="LYSM AND PUTATIVE PEPTIDOGLYCAN-BINDING DOMAIN-CONTAINING PROTEIN"/>
    <property type="match status" value="1"/>
</dbReference>
<dbReference type="EMBL" id="MU254085">
    <property type="protein sequence ID" value="KAG9242331.1"/>
    <property type="molecule type" value="Genomic_DNA"/>
</dbReference>
<proteinExistence type="predicted"/>
<reference evidence="3" key="1">
    <citation type="journal article" date="2021" name="IMA Fungus">
        <title>Genomic characterization of three marine fungi, including Emericellopsis atlantica sp. nov. with signatures of a generalist lifestyle and marine biomass degradation.</title>
        <authorList>
            <person name="Hagestad O.C."/>
            <person name="Hou L."/>
            <person name="Andersen J.H."/>
            <person name="Hansen E.H."/>
            <person name="Altermark B."/>
            <person name="Li C."/>
            <person name="Kuhnert E."/>
            <person name="Cox R.J."/>
            <person name="Crous P.W."/>
            <person name="Spatafora J.W."/>
            <person name="Lail K."/>
            <person name="Amirebrahimi M."/>
            <person name="Lipzen A."/>
            <person name="Pangilinan J."/>
            <person name="Andreopoulos W."/>
            <person name="Hayes R.D."/>
            <person name="Ng V."/>
            <person name="Grigoriev I.V."/>
            <person name="Jackson S.A."/>
            <person name="Sutton T.D.S."/>
            <person name="Dobson A.D.W."/>
            <person name="Rama T."/>
        </authorList>
    </citation>
    <scope>NUCLEOTIDE SEQUENCE</scope>
    <source>
        <strain evidence="3">TRa3180A</strain>
    </source>
</reference>